<dbReference type="OMA" id="WRKGGYQ"/>
<feature type="transmembrane region" description="Helical" evidence="1">
    <location>
        <begin position="86"/>
        <end position="105"/>
    </location>
</feature>
<dbReference type="InterPro" id="IPR010721">
    <property type="entry name" value="UstE-like"/>
</dbReference>
<dbReference type="OrthoDB" id="201504at2759"/>
<reference evidence="3" key="1">
    <citation type="submission" date="2014-04" db="EMBL/GenBank/DDBJ databases">
        <title>Evolutionary Origins and Diversification of the Mycorrhizal Mutualists.</title>
        <authorList>
            <consortium name="DOE Joint Genome Institute"/>
            <consortium name="Mycorrhizal Genomics Consortium"/>
            <person name="Kohler A."/>
            <person name="Kuo A."/>
            <person name="Nagy L.G."/>
            <person name="Floudas D."/>
            <person name="Copeland A."/>
            <person name="Barry K.W."/>
            <person name="Cichocki N."/>
            <person name="Veneault-Fourrey C."/>
            <person name="LaButti K."/>
            <person name="Lindquist E.A."/>
            <person name="Lipzen A."/>
            <person name="Lundell T."/>
            <person name="Morin E."/>
            <person name="Murat C."/>
            <person name="Riley R."/>
            <person name="Ohm R."/>
            <person name="Sun H."/>
            <person name="Tunlid A."/>
            <person name="Henrissat B."/>
            <person name="Grigoriev I.V."/>
            <person name="Hibbett D.S."/>
            <person name="Martin F."/>
        </authorList>
    </citation>
    <scope>NUCLEOTIDE SEQUENCE [LARGE SCALE GENOMIC DNA]</scope>
    <source>
        <strain evidence="3">FD-334 SS-4</strain>
    </source>
</reference>
<dbReference type="AlphaFoldDB" id="A0A0D2KPA2"/>
<dbReference type="PANTHER" id="PTHR32251:SF23">
    <property type="entry name" value="3-OXO-5-ALPHA-STEROID 4-DEHYDROGENASE (DUF1295)"/>
    <property type="match status" value="1"/>
</dbReference>
<feature type="transmembrane region" description="Helical" evidence="1">
    <location>
        <begin position="171"/>
        <end position="187"/>
    </location>
</feature>
<proteinExistence type="predicted"/>
<evidence type="ECO:0000256" key="1">
    <source>
        <dbReference type="SAM" id="Phobius"/>
    </source>
</evidence>
<dbReference type="Proteomes" id="UP000054270">
    <property type="component" value="Unassembled WGS sequence"/>
</dbReference>
<dbReference type="EMBL" id="KN817621">
    <property type="protein sequence ID" value="KJA16447.1"/>
    <property type="molecule type" value="Genomic_DNA"/>
</dbReference>
<dbReference type="PANTHER" id="PTHR32251">
    <property type="entry name" value="3-OXO-5-ALPHA-STEROID 4-DEHYDROGENASE"/>
    <property type="match status" value="1"/>
</dbReference>
<evidence type="ECO:0008006" key="4">
    <source>
        <dbReference type="Google" id="ProtNLM"/>
    </source>
</evidence>
<sequence>MALLSLPAYLDWPAQFCLFCTVSTWIASLITSNVSQVDRLWTFLPTIYTAYFALLPALPNVQPFWLAPYAPKALGWATLKDFSPRALLMFFLTFTWMCRLSYNTYRRGLFNLHDEDYRWIVLRRQLPPWLFQVINLTFIAAIQNMLLLLLALPTYTASVLQPHTAFGTSDYALSIVALGLLAIEFTADNQQYAFHGYKHAYLAKQDGKTKVKAYKPGEHWPLARLAWTPDDAKRGFITRGLWRYSRHPNFACEQSFWWVITLFPLLARSAPSFPALSEIPPLSILLESLVTPSLYPALISSLWATFSPSLYYLSPALALSALFFSSTAFTEDISRSKYPEAYAAYQKRVAMFLPIGTPLKALIIKLLGGEKEQKRVNRLVWGASHVKQE</sequence>
<feature type="transmembrane region" description="Helical" evidence="1">
    <location>
        <begin position="126"/>
        <end position="151"/>
    </location>
</feature>
<accession>A0A0D2KPA2</accession>
<dbReference type="GO" id="GO:0016020">
    <property type="term" value="C:membrane"/>
    <property type="evidence" value="ECO:0007669"/>
    <property type="project" value="TreeGrafter"/>
</dbReference>
<keyword evidence="3" id="KW-1185">Reference proteome</keyword>
<feature type="transmembrane region" description="Helical" evidence="1">
    <location>
        <begin position="43"/>
        <end position="66"/>
    </location>
</feature>
<keyword evidence="1" id="KW-1133">Transmembrane helix</keyword>
<organism evidence="2 3">
    <name type="scientific">Hypholoma sublateritium (strain FD-334 SS-4)</name>
    <dbReference type="NCBI Taxonomy" id="945553"/>
    <lineage>
        <taxon>Eukaryota</taxon>
        <taxon>Fungi</taxon>
        <taxon>Dikarya</taxon>
        <taxon>Basidiomycota</taxon>
        <taxon>Agaricomycotina</taxon>
        <taxon>Agaricomycetes</taxon>
        <taxon>Agaricomycetidae</taxon>
        <taxon>Agaricales</taxon>
        <taxon>Agaricineae</taxon>
        <taxon>Strophariaceae</taxon>
        <taxon>Hypholoma</taxon>
    </lineage>
</organism>
<gene>
    <name evidence="2" type="ORF">HYPSUDRAFT_47358</name>
</gene>
<dbReference type="Gene3D" id="1.20.120.1630">
    <property type="match status" value="1"/>
</dbReference>
<name>A0A0D2KPA2_HYPSF</name>
<keyword evidence="1" id="KW-0812">Transmembrane</keyword>
<protein>
    <recommendedName>
        <fullName evidence="4">DUF1295-domain-containing protein</fullName>
    </recommendedName>
</protein>
<dbReference type="Pfam" id="PF06966">
    <property type="entry name" value="DUF1295"/>
    <property type="match status" value="1"/>
</dbReference>
<feature type="transmembrane region" description="Helical" evidence="1">
    <location>
        <begin position="12"/>
        <end position="31"/>
    </location>
</feature>
<evidence type="ECO:0000313" key="3">
    <source>
        <dbReference type="Proteomes" id="UP000054270"/>
    </source>
</evidence>
<keyword evidence="1" id="KW-0472">Membrane</keyword>
<evidence type="ECO:0000313" key="2">
    <source>
        <dbReference type="EMBL" id="KJA16447.1"/>
    </source>
</evidence>